<evidence type="ECO:0000313" key="3">
    <source>
        <dbReference type="Proteomes" id="UP000308005"/>
    </source>
</evidence>
<feature type="region of interest" description="Disordered" evidence="1">
    <location>
        <begin position="1"/>
        <end position="35"/>
    </location>
</feature>
<evidence type="ECO:0000313" key="2">
    <source>
        <dbReference type="EMBL" id="THZ12397.1"/>
    </source>
</evidence>
<organism evidence="2 3">
    <name type="scientific">Aureobasidium pullulans</name>
    <name type="common">Black yeast</name>
    <name type="synonym">Pullularia pullulans</name>
    <dbReference type="NCBI Taxonomy" id="5580"/>
    <lineage>
        <taxon>Eukaryota</taxon>
        <taxon>Fungi</taxon>
        <taxon>Dikarya</taxon>
        <taxon>Ascomycota</taxon>
        <taxon>Pezizomycotina</taxon>
        <taxon>Dothideomycetes</taxon>
        <taxon>Dothideomycetidae</taxon>
        <taxon>Dothideales</taxon>
        <taxon>Saccotheciaceae</taxon>
        <taxon>Aureobasidium</taxon>
    </lineage>
</organism>
<dbReference type="EMBL" id="QZBM01000590">
    <property type="protein sequence ID" value="THZ12397.1"/>
    <property type="molecule type" value="Genomic_DNA"/>
</dbReference>
<sequence length="273" mass="30678">MNSPNPHNSSAAKSVSRWKRTASWKRPQLHRNPYQGHLDVTLPKPQDGPHACGETLRLPKLSSTLSKPQEYTVDRIVPQDLPDAQMLNSTTMHLMLNRPVSEHARGASQRTNLMTRKQGFDKKVDQAVVSLKMVAERGMRVGLNELSDTIGISKWHLRREFWRITGLSPDQMASILLDPTSTQRDTWLRQLNETLGLADGVADHVCNPHAENTNHGSSRTSSEVPSLISDHEAVALDDPLWLVKSEYWSTSSEEATSHLLHDLFPELFASSRQ</sequence>
<proteinExistence type="predicted"/>
<protein>
    <submittedName>
        <fullName evidence="2">Uncharacterized protein</fullName>
    </submittedName>
</protein>
<feature type="compositionally biased region" description="Polar residues" evidence="1">
    <location>
        <begin position="1"/>
        <end position="13"/>
    </location>
</feature>
<evidence type="ECO:0000256" key="1">
    <source>
        <dbReference type="SAM" id="MobiDB-lite"/>
    </source>
</evidence>
<reference evidence="2 3" key="1">
    <citation type="submission" date="2018-10" db="EMBL/GenBank/DDBJ databases">
        <title>Fifty Aureobasidium pullulans genomes reveal a recombining polyextremotolerant generalist.</title>
        <authorList>
            <person name="Gostincar C."/>
            <person name="Turk M."/>
            <person name="Zajc J."/>
            <person name="Gunde-Cimerman N."/>
        </authorList>
    </citation>
    <scope>NUCLEOTIDE SEQUENCE [LARGE SCALE GENOMIC DNA]</scope>
    <source>
        <strain evidence="2 3">EXF-3863</strain>
    </source>
</reference>
<gene>
    <name evidence="2" type="ORF">D6C91_08528</name>
</gene>
<accession>A0A4S9SMY6</accession>
<feature type="compositionally biased region" description="Basic residues" evidence="1">
    <location>
        <begin position="16"/>
        <end position="29"/>
    </location>
</feature>
<dbReference type="AlphaFoldDB" id="A0A4S9SMY6"/>
<name>A0A4S9SMY6_AURPU</name>
<dbReference type="Proteomes" id="UP000308005">
    <property type="component" value="Unassembled WGS sequence"/>
</dbReference>
<comment type="caution">
    <text evidence="2">The sequence shown here is derived from an EMBL/GenBank/DDBJ whole genome shotgun (WGS) entry which is preliminary data.</text>
</comment>